<dbReference type="Proteomes" id="UP000662185">
    <property type="component" value="Unassembled WGS sequence"/>
</dbReference>
<accession>A0A927A2X9</accession>
<evidence type="ECO:0000313" key="2">
    <source>
        <dbReference type="Proteomes" id="UP000662185"/>
    </source>
</evidence>
<comment type="caution">
    <text evidence="1">The sequence shown here is derived from an EMBL/GenBank/DDBJ whole genome shotgun (WGS) entry which is preliminary data.</text>
</comment>
<keyword evidence="2" id="KW-1185">Reference proteome</keyword>
<dbReference type="RefSeq" id="WP_190563556.1">
    <property type="nucleotide sequence ID" value="NZ_JACJQU010000016.1"/>
</dbReference>
<dbReference type="AlphaFoldDB" id="A0A927A2X9"/>
<organism evidence="1 2">
    <name type="scientific">Anabaena sphaerica FACHB-251</name>
    <dbReference type="NCBI Taxonomy" id="2692883"/>
    <lineage>
        <taxon>Bacteria</taxon>
        <taxon>Bacillati</taxon>
        <taxon>Cyanobacteriota</taxon>
        <taxon>Cyanophyceae</taxon>
        <taxon>Nostocales</taxon>
        <taxon>Nostocaceae</taxon>
        <taxon>Anabaena</taxon>
    </lineage>
</organism>
<name>A0A927A2X9_9NOST</name>
<gene>
    <name evidence="1" type="ORF">H6G06_20685</name>
</gene>
<sequence length="88" mass="9344">MTSQNPQESNLWAEITDTEAAQVVGGYTAEPAFVAVPSQKPDGVIPSGKVLGFNEFIPGIFGGEQKGKSGTTLYYPLNEDGPVFELPL</sequence>
<protein>
    <submittedName>
        <fullName evidence="1">Uncharacterized protein</fullName>
    </submittedName>
</protein>
<dbReference type="EMBL" id="JACJQU010000016">
    <property type="protein sequence ID" value="MBD2295823.1"/>
    <property type="molecule type" value="Genomic_DNA"/>
</dbReference>
<evidence type="ECO:0000313" key="1">
    <source>
        <dbReference type="EMBL" id="MBD2295823.1"/>
    </source>
</evidence>
<reference evidence="2" key="1">
    <citation type="journal article" date="2020" name="ISME J.">
        <title>Comparative genomics reveals insights into cyanobacterial evolution and habitat adaptation.</title>
        <authorList>
            <person name="Chen M.Y."/>
            <person name="Teng W.K."/>
            <person name="Zhao L."/>
            <person name="Hu C.X."/>
            <person name="Zhou Y.K."/>
            <person name="Han B.P."/>
            <person name="Song L.R."/>
            <person name="Shu W.S."/>
        </authorList>
    </citation>
    <scope>NUCLEOTIDE SEQUENCE [LARGE SCALE GENOMIC DNA]</scope>
    <source>
        <strain evidence="2">FACHB-251</strain>
    </source>
</reference>
<proteinExistence type="predicted"/>